<dbReference type="GO" id="GO:0005886">
    <property type="term" value="C:plasma membrane"/>
    <property type="evidence" value="ECO:0007669"/>
    <property type="project" value="UniProtKB-SubCell"/>
</dbReference>
<dbReference type="NCBIfam" id="TIGR01727">
    <property type="entry name" value="oligo_HPY"/>
    <property type="match status" value="2"/>
</dbReference>
<dbReference type="NCBIfam" id="NF008453">
    <property type="entry name" value="PRK11308.1"/>
    <property type="match status" value="2"/>
</dbReference>
<dbReference type="AlphaFoldDB" id="A0A927BPA0"/>
<dbReference type="InterPro" id="IPR050388">
    <property type="entry name" value="ABC_Ni/Peptide_Import"/>
</dbReference>
<comment type="subcellular location">
    <subcellularLocation>
        <location evidence="1">Cell membrane</location>
        <topology evidence="1">Peripheral membrane protein</topology>
    </subcellularLocation>
</comment>
<dbReference type="FunFam" id="3.40.50.300:FF:000016">
    <property type="entry name" value="Oligopeptide ABC transporter ATP-binding component"/>
    <property type="match status" value="2"/>
</dbReference>
<feature type="region of interest" description="Disordered" evidence="8">
    <location>
        <begin position="408"/>
        <end position="436"/>
    </location>
</feature>
<evidence type="ECO:0000256" key="5">
    <source>
        <dbReference type="ARBA" id="ARBA00022741"/>
    </source>
</evidence>
<dbReference type="PANTHER" id="PTHR43297:SF2">
    <property type="entry name" value="DIPEPTIDE TRANSPORT ATP-BINDING PROTEIN DPPD"/>
    <property type="match status" value="1"/>
</dbReference>
<keyword evidence="7" id="KW-0472">Membrane</keyword>
<evidence type="ECO:0000256" key="3">
    <source>
        <dbReference type="ARBA" id="ARBA00022448"/>
    </source>
</evidence>
<dbReference type="Pfam" id="PF08352">
    <property type="entry name" value="oligo_HPY"/>
    <property type="match status" value="2"/>
</dbReference>
<name>A0A927BPA0_9BACL</name>
<dbReference type="Proteomes" id="UP000621560">
    <property type="component" value="Unassembled WGS sequence"/>
</dbReference>
<dbReference type="NCBIfam" id="NF007739">
    <property type="entry name" value="PRK10419.1"/>
    <property type="match status" value="2"/>
</dbReference>
<evidence type="ECO:0000256" key="4">
    <source>
        <dbReference type="ARBA" id="ARBA00022475"/>
    </source>
</evidence>
<keyword evidence="6 10" id="KW-0067">ATP-binding</keyword>
<feature type="domain" description="ABC transporter" evidence="9">
    <location>
        <begin position="492"/>
        <end position="744"/>
    </location>
</feature>
<dbReference type="InterPro" id="IPR003593">
    <property type="entry name" value="AAA+_ATPase"/>
</dbReference>
<keyword evidence="4" id="KW-1003">Cell membrane</keyword>
<evidence type="ECO:0000313" key="11">
    <source>
        <dbReference type="Proteomes" id="UP000621560"/>
    </source>
</evidence>
<accession>A0A927BPA0</accession>
<dbReference type="PROSITE" id="PS00211">
    <property type="entry name" value="ABC_TRANSPORTER_1"/>
    <property type="match status" value="2"/>
</dbReference>
<dbReference type="SMART" id="SM00382">
    <property type="entry name" value="AAA"/>
    <property type="match status" value="2"/>
</dbReference>
<dbReference type="EMBL" id="JACXIZ010000004">
    <property type="protein sequence ID" value="MBD2843757.1"/>
    <property type="molecule type" value="Genomic_DNA"/>
</dbReference>
<dbReference type="PROSITE" id="PS50893">
    <property type="entry name" value="ABC_TRANSPORTER_2"/>
    <property type="match status" value="2"/>
</dbReference>
<protein>
    <submittedName>
        <fullName evidence="10">ABC transporter ATP-binding protein</fullName>
    </submittedName>
</protein>
<dbReference type="SUPFAM" id="SSF52540">
    <property type="entry name" value="P-loop containing nucleoside triphosphate hydrolases"/>
    <property type="match status" value="2"/>
</dbReference>
<keyword evidence="5" id="KW-0547">Nucleotide-binding</keyword>
<evidence type="ECO:0000313" key="10">
    <source>
        <dbReference type="EMBL" id="MBD2843757.1"/>
    </source>
</evidence>
<evidence type="ECO:0000256" key="8">
    <source>
        <dbReference type="SAM" id="MobiDB-lite"/>
    </source>
</evidence>
<dbReference type="InterPro" id="IPR003439">
    <property type="entry name" value="ABC_transporter-like_ATP-bd"/>
</dbReference>
<sequence length="813" mass="85814">MAQWIEPGKAVRAAAGAATGAATASAEAVDRAEAAAGATGSADVVSGAVSRSEAVAGTAGTAGAVEAVQSAEAVTGAAGEPLLEVEDLHTHFHTDQGAVRAVNGVSFALRAGERLAVVGESGSGKSAMAMSLLQLVAHPGKIVSGEVRLQGRDLLRMSERELGAVRGGAIGTVFQDPMSSLDPVMTVEDQLVHTIRRHLQLTRGQAAARAVELLRQVGIPDPEARVRCYPFELSGGMRQRVLIAMALSCNPQLILADEPTTALDVTIQAQIIELLKRLSEETGCAMLFITHDLGLVARFAQKVAVMYAGKIVEYGRVHEIFANPQHPYTQSLLQTIPSAGGERAHRLLQIEGFPPDMRQPLPGCSFAARCPAVQPGCRAAAPLLSERSPTHQAACFVEGGIRREALQAAADAHRQASRPAGSAASADRTASAVTGDGPRVTIGGAAVHGAAAPVAARAAAAMEAAEGVSAGATLQGLAPDASVAAPPVQPVLELRSLAKHFATTQPAGLLRKRKRLVRAVDGIDLTLMPGQTLGIVGESGCGKSTMARLLLRFEEPTAGSILVEGVDIAHMKGDELRGFRSKVQMVFQDPYSSFNPKMTIRQVIGEPLQVMKVGTAAERERRIRELIQTVGLDVSYLDRHPNQLSGGQRQRIAIARALALSPSIIVADEPTSALDVSVRAQVINLLAELRERLGISLVFISHDLSVVRHISDHIAVMYLGQVVESGPAEQVFAAPKHPYTRALLYAAPVPDPQLEDRRELELLKGELPSPANPPQGCRFSTRCPLVQDACKQEMPPLESAAEPDRKVACFYAS</sequence>
<dbReference type="GO" id="GO:0005524">
    <property type="term" value="F:ATP binding"/>
    <property type="evidence" value="ECO:0007669"/>
    <property type="project" value="UniProtKB-KW"/>
</dbReference>
<dbReference type="CDD" id="cd03257">
    <property type="entry name" value="ABC_NikE_OppD_transporters"/>
    <property type="match status" value="2"/>
</dbReference>
<feature type="domain" description="ABC transporter" evidence="9">
    <location>
        <begin position="83"/>
        <end position="333"/>
    </location>
</feature>
<evidence type="ECO:0000256" key="2">
    <source>
        <dbReference type="ARBA" id="ARBA00005417"/>
    </source>
</evidence>
<dbReference type="Gene3D" id="3.40.50.300">
    <property type="entry name" value="P-loop containing nucleotide triphosphate hydrolases"/>
    <property type="match status" value="2"/>
</dbReference>
<dbReference type="InterPro" id="IPR027417">
    <property type="entry name" value="P-loop_NTPase"/>
</dbReference>
<evidence type="ECO:0000256" key="7">
    <source>
        <dbReference type="ARBA" id="ARBA00023136"/>
    </source>
</evidence>
<organism evidence="10 11">
    <name type="scientific">Paenibacillus sabuli</name>
    <dbReference type="NCBI Taxonomy" id="2772509"/>
    <lineage>
        <taxon>Bacteria</taxon>
        <taxon>Bacillati</taxon>
        <taxon>Bacillota</taxon>
        <taxon>Bacilli</taxon>
        <taxon>Bacillales</taxon>
        <taxon>Paenibacillaceae</taxon>
        <taxon>Paenibacillus</taxon>
    </lineage>
</organism>
<dbReference type="GO" id="GO:0016887">
    <property type="term" value="F:ATP hydrolysis activity"/>
    <property type="evidence" value="ECO:0007669"/>
    <property type="project" value="InterPro"/>
</dbReference>
<evidence type="ECO:0000256" key="1">
    <source>
        <dbReference type="ARBA" id="ARBA00004202"/>
    </source>
</evidence>
<reference evidence="10" key="1">
    <citation type="submission" date="2020-09" db="EMBL/GenBank/DDBJ databases">
        <title>A novel bacterium of genus Paenibacillus, isolated from South China Sea.</title>
        <authorList>
            <person name="Huang H."/>
            <person name="Mo K."/>
            <person name="Hu Y."/>
        </authorList>
    </citation>
    <scope>NUCLEOTIDE SEQUENCE</scope>
    <source>
        <strain evidence="10">IB182496</strain>
    </source>
</reference>
<dbReference type="InterPro" id="IPR017871">
    <property type="entry name" value="ABC_transporter-like_CS"/>
</dbReference>
<keyword evidence="11" id="KW-1185">Reference proteome</keyword>
<dbReference type="RefSeq" id="WP_190913854.1">
    <property type="nucleotide sequence ID" value="NZ_JACXIZ010000004.1"/>
</dbReference>
<dbReference type="Pfam" id="PF00005">
    <property type="entry name" value="ABC_tran"/>
    <property type="match status" value="2"/>
</dbReference>
<evidence type="ECO:0000259" key="9">
    <source>
        <dbReference type="PROSITE" id="PS50893"/>
    </source>
</evidence>
<comment type="caution">
    <text evidence="10">The sequence shown here is derived from an EMBL/GenBank/DDBJ whole genome shotgun (WGS) entry which is preliminary data.</text>
</comment>
<comment type="similarity">
    <text evidence="2">Belongs to the ABC transporter superfamily.</text>
</comment>
<dbReference type="PANTHER" id="PTHR43297">
    <property type="entry name" value="OLIGOPEPTIDE TRANSPORT ATP-BINDING PROTEIN APPD"/>
    <property type="match status" value="1"/>
</dbReference>
<proteinExistence type="inferred from homology"/>
<keyword evidence="3" id="KW-0813">Transport</keyword>
<gene>
    <name evidence="10" type="ORF">IDH44_01020</name>
</gene>
<dbReference type="InterPro" id="IPR013563">
    <property type="entry name" value="Oligopep_ABC_C"/>
</dbReference>
<evidence type="ECO:0000256" key="6">
    <source>
        <dbReference type="ARBA" id="ARBA00022840"/>
    </source>
</evidence>
<dbReference type="GO" id="GO:0015833">
    <property type="term" value="P:peptide transport"/>
    <property type="evidence" value="ECO:0007669"/>
    <property type="project" value="InterPro"/>
</dbReference>